<dbReference type="SUPFAM" id="SSF51419">
    <property type="entry name" value="PLP-binding barrel"/>
    <property type="match status" value="1"/>
</dbReference>
<protein>
    <recommendedName>
        <fullName evidence="2">Pyridoxal phosphate homeostasis protein</fullName>
        <shortName evidence="2">PLP homeostasis protein</shortName>
    </recommendedName>
</protein>
<dbReference type="InterPro" id="IPR011078">
    <property type="entry name" value="PyrdxlP_homeostasis"/>
</dbReference>
<dbReference type="PANTHER" id="PTHR10146">
    <property type="entry name" value="PROLINE SYNTHETASE CO-TRANSCRIBED BACTERIAL HOMOLOG PROTEIN"/>
    <property type="match status" value="1"/>
</dbReference>
<evidence type="ECO:0000313" key="6">
    <source>
        <dbReference type="EMBL" id="NEN77023.1"/>
    </source>
</evidence>
<comment type="function">
    <text evidence="2">Pyridoxal 5'-phosphate (PLP)-binding protein, which is involved in PLP homeostasis.</text>
</comment>
<dbReference type="HAMAP" id="MF_02087">
    <property type="entry name" value="PLP_homeostasis"/>
    <property type="match status" value="1"/>
</dbReference>
<name>A0A6P0HEA4_9ACTN</name>
<dbReference type="RefSeq" id="WP_163770361.1">
    <property type="nucleotide sequence ID" value="NZ_JAAGXA010000001.1"/>
</dbReference>
<feature type="modified residue" description="N6-(pyridoxal phosphate)lysine" evidence="2 3">
    <location>
        <position position="40"/>
    </location>
</feature>
<dbReference type="NCBIfam" id="TIGR00044">
    <property type="entry name" value="YggS family pyridoxal phosphate-dependent enzyme"/>
    <property type="match status" value="1"/>
</dbReference>
<keyword evidence="7" id="KW-1185">Reference proteome</keyword>
<dbReference type="AlphaFoldDB" id="A0A6P0HEA4"/>
<organism evidence="6 7">
    <name type="scientific">Nocardioides zeae</name>
    <dbReference type="NCBI Taxonomy" id="1457234"/>
    <lineage>
        <taxon>Bacteria</taxon>
        <taxon>Bacillati</taxon>
        <taxon>Actinomycetota</taxon>
        <taxon>Actinomycetes</taxon>
        <taxon>Propionibacteriales</taxon>
        <taxon>Nocardioidaceae</taxon>
        <taxon>Nocardioides</taxon>
    </lineage>
</organism>
<dbReference type="InterPro" id="IPR029066">
    <property type="entry name" value="PLP-binding_barrel"/>
</dbReference>
<evidence type="ECO:0000256" key="4">
    <source>
        <dbReference type="RuleBase" id="RU004514"/>
    </source>
</evidence>
<comment type="similarity">
    <text evidence="2 4">Belongs to the pyridoxal phosphate-binding protein YggS/PROSC family.</text>
</comment>
<evidence type="ECO:0000256" key="2">
    <source>
        <dbReference type="HAMAP-Rule" id="MF_02087"/>
    </source>
</evidence>
<proteinExistence type="inferred from homology"/>
<keyword evidence="1 2" id="KW-0663">Pyridoxal phosphate</keyword>
<feature type="domain" description="Alanine racemase N-terminal" evidence="5">
    <location>
        <begin position="32"/>
        <end position="236"/>
    </location>
</feature>
<evidence type="ECO:0000256" key="1">
    <source>
        <dbReference type="ARBA" id="ARBA00022898"/>
    </source>
</evidence>
<evidence type="ECO:0000256" key="3">
    <source>
        <dbReference type="PIRSR" id="PIRSR004848-1"/>
    </source>
</evidence>
<evidence type="ECO:0000313" key="7">
    <source>
        <dbReference type="Proteomes" id="UP000468687"/>
    </source>
</evidence>
<dbReference type="EMBL" id="JAAGXA010000001">
    <property type="protein sequence ID" value="NEN77023.1"/>
    <property type="molecule type" value="Genomic_DNA"/>
</dbReference>
<sequence length="239" mass="24773">MSARRAELAAALAAVRRRVTDAAAAAGRAPDDVGLVVVTKFFPASDVRDLADLGVRDVGENRHQEAEAKAAECADLDLRWHFIGGLQSNKAAAVAAYADVVESLDRAKLVGPLARGRAARLDRGEAEGPLDCLVQVSLDAPGAEHRAGCPPDRLAELCERVADDEHLRLAGLMAVAPLGEEPAAAFDRLASCAARVRADHPGATTLSAGMSGDLEEAVAAGATHVRVGSAVLGARPRVQ</sequence>
<dbReference type="Proteomes" id="UP000468687">
    <property type="component" value="Unassembled WGS sequence"/>
</dbReference>
<evidence type="ECO:0000259" key="5">
    <source>
        <dbReference type="Pfam" id="PF01168"/>
    </source>
</evidence>
<dbReference type="InterPro" id="IPR001608">
    <property type="entry name" value="Ala_racemase_N"/>
</dbReference>
<gene>
    <name evidence="6" type="ORF">G3T38_01905</name>
</gene>
<comment type="caution">
    <text evidence="6">The sequence shown here is derived from an EMBL/GenBank/DDBJ whole genome shotgun (WGS) entry which is preliminary data.</text>
</comment>
<reference evidence="6 7" key="1">
    <citation type="journal article" date="2014" name="Int. J. Syst. Evol. Microbiol.">
        <title>Nocardioides zeae sp. nov., isolated from the stem of Zea mays.</title>
        <authorList>
            <person name="Glaeser S.P."/>
            <person name="McInroy J.A."/>
            <person name="Busse H.J."/>
            <person name="Kampfer P."/>
        </authorList>
    </citation>
    <scope>NUCLEOTIDE SEQUENCE [LARGE SCALE GENOMIC DNA]</scope>
    <source>
        <strain evidence="6 7">JCM 30728</strain>
    </source>
</reference>
<dbReference type="GO" id="GO:0030170">
    <property type="term" value="F:pyridoxal phosphate binding"/>
    <property type="evidence" value="ECO:0007669"/>
    <property type="project" value="UniProtKB-UniRule"/>
</dbReference>
<comment type="cofactor">
    <cofactor evidence="3">
        <name>pyridoxal 5'-phosphate</name>
        <dbReference type="ChEBI" id="CHEBI:597326"/>
    </cofactor>
</comment>
<dbReference type="PROSITE" id="PS01211">
    <property type="entry name" value="UPF0001"/>
    <property type="match status" value="1"/>
</dbReference>
<dbReference type="PANTHER" id="PTHR10146:SF14">
    <property type="entry name" value="PYRIDOXAL PHOSPHATE HOMEOSTASIS PROTEIN"/>
    <property type="match status" value="1"/>
</dbReference>
<dbReference type="Pfam" id="PF01168">
    <property type="entry name" value="Ala_racemase_N"/>
    <property type="match status" value="1"/>
</dbReference>
<accession>A0A6P0HEA4</accession>
<dbReference type="PIRSF" id="PIRSF004848">
    <property type="entry name" value="YBL036c_PLPDEIII"/>
    <property type="match status" value="1"/>
</dbReference>
<dbReference type="Gene3D" id="3.20.20.10">
    <property type="entry name" value="Alanine racemase"/>
    <property type="match status" value="1"/>
</dbReference>